<name>A0ABM4D5K2_HYDVU</name>
<dbReference type="InterPro" id="IPR011320">
    <property type="entry name" value="RNase_H1_N"/>
</dbReference>
<dbReference type="InterPro" id="IPR050092">
    <property type="entry name" value="RNase_H"/>
</dbReference>
<evidence type="ECO:0000259" key="10">
    <source>
        <dbReference type="PROSITE" id="PS50879"/>
    </source>
</evidence>
<keyword evidence="4 9" id="KW-0540">Nuclease</keyword>
<evidence type="ECO:0000256" key="6">
    <source>
        <dbReference type="ARBA" id="ARBA00022759"/>
    </source>
</evidence>
<keyword evidence="11" id="KW-1185">Reference proteome</keyword>
<dbReference type="InterPro" id="IPR002156">
    <property type="entry name" value="RNaseH_domain"/>
</dbReference>
<dbReference type="RefSeq" id="XP_065669570.1">
    <property type="nucleotide sequence ID" value="XM_065813498.1"/>
</dbReference>
<dbReference type="Pfam" id="PF00075">
    <property type="entry name" value="RNase_H"/>
    <property type="match status" value="1"/>
</dbReference>
<comment type="function">
    <text evidence="9">Endonuclease that specifically degrades the RNA of RNA-DNA hybrids.</text>
</comment>
<sequence length="263" mass="29862">MLKRFYCMRCEIMPFYAVRVGRKPGVYETWKECQLQVEGYPDARYKKFKCIEEANSFLSQNDSRTSIVNILGVKKTTSFKMKEADKSHNGFNHIATTSLNKTMKCKFIERIDFPTAPVVYSDGCCLSNGSNLAVGGVGVYWGPYHPKNVSEYLDVEQPTNQKAELVAACRALETAIEMNLPEVELRTDSMYTIKAMTEWIQNWESNGWKNSSGGNVVNKEEMLRLRELCSKISVTWVHIPGHMGVYGNEQADQLANQGAQKRI</sequence>
<dbReference type="PANTHER" id="PTHR10642">
    <property type="entry name" value="RIBONUCLEASE H1"/>
    <property type="match status" value="1"/>
</dbReference>
<dbReference type="GeneID" id="100201848"/>
<dbReference type="Pfam" id="PF01693">
    <property type="entry name" value="Cauli_VI"/>
    <property type="match status" value="1"/>
</dbReference>
<evidence type="ECO:0000256" key="1">
    <source>
        <dbReference type="ARBA" id="ARBA00000077"/>
    </source>
</evidence>
<evidence type="ECO:0000256" key="7">
    <source>
        <dbReference type="ARBA" id="ARBA00022801"/>
    </source>
</evidence>
<evidence type="ECO:0000256" key="8">
    <source>
        <dbReference type="ARBA" id="ARBA00022842"/>
    </source>
</evidence>
<dbReference type="PANTHER" id="PTHR10642:SF26">
    <property type="entry name" value="RIBONUCLEASE H1"/>
    <property type="match status" value="1"/>
</dbReference>
<dbReference type="PROSITE" id="PS50879">
    <property type="entry name" value="RNASE_H_1"/>
    <property type="match status" value="1"/>
</dbReference>
<keyword evidence="7 9" id="KW-0378">Hydrolase</keyword>
<evidence type="ECO:0000256" key="9">
    <source>
        <dbReference type="PIRNR" id="PIRNR036852"/>
    </source>
</evidence>
<dbReference type="CDD" id="cd09280">
    <property type="entry name" value="RNase_HI_eukaryote_like"/>
    <property type="match status" value="1"/>
</dbReference>
<proteinExistence type="inferred from homology"/>
<dbReference type="Gene3D" id="3.40.970.10">
    <property type="entry name" value="Ribonuclease H1, N-terminal domain"/>
    <property type="match status" value="1"/>
</dbReference>
<dbReference type="EC" id="3.1.26.4" evidence="9"/>
<dbReference type="InterPro" id="IPR036397">
    <property type="entry name" value="RNaseH_sf"/>
</dbReference>
<comment type="cofactor">
    <cofactor evidence="2 9">
        <name>Mg(2+)</name>
        <dbReference type="ChEBI" id="CHEBI:18420"/>
    </cofactor>
</comment>
<protein>
    <recommendedName>
        <fullName evidence="9">Ribonuclease H1</fullName>
        <shortName evidence="9">RNase H1</shortName>
        <ecNumber evidence="9">3.1.26.4</ecNumber>
    </recommendedName>
</protein>
<organism evidence="11 12">
    <name type="scientific">Hydra vulgaris</name>
    <name type="common">Hydra</name>
    <name type="synonym">Hydra attenuata</name>
    <dbReference type="NCBI Taxonomy" id="6087"/>
    <lineage>
        <taxon>Eukaryota</taxon>
        <taxon>Metazoa</taxon>
        <taxon>Cnidaria</taxon>
        <taxon>Hydrozoa</taxon>
        <taxon>Hydroidolina</taxon>
        <taxon>Anthoathecata</taxon>
        <taxon>Aplanulata</taxon>
        <taxon>Hydridae</taxon>
        <taxon>Hydra</taxon>
    </lineage>
</organism>
<dbReference type="SUPFAM" id="SSF55658">
    <property type="entry name" value="L9 N-domain-like"/>
    <property type="match status" value="1"/>
</dbReference>
<dbReference type="Gene3D" id="3.30.420.10">
    <property type="entry name" value="Ribonuclease H-like superfamily/Ribonuclease H"/>
    <property type="match status" value="1"/>
</dbReference>
<dbReference type="InterPro" id="IPR012337">
    <property type="entry name" value="RNaseH-like_sf"/>
</dbReference>
<reference evidence="12" key="1">
    <citation type="submission" date="2025-08" db="UniProtKB">
        <authorList>
            <consortium name="RefSeq"/>
        </authorList>
    </citation>
    <scope>IDENTIFICATION</scope>
</reference>
<comment type="catalytic activity">
    <reaction evidence="1 9">
        <text>Endonucleolytic cleavage to 5'-phosphomonoester.</text>
        <dbReference type="EC" id="3.1.26.4"/>
    </reaction>
</comment>
<keyword evidence="6 9" id="KW-0255">Endonuclease</keyword>
<dbReference type="SUPFAM" id="SSF53098">
    <property type="entry name" value="Ribonuclease H-like"/>
    <property type="match status" value="1"/>
</dbReference>
<feature type="domain" description="RNase H type-1" evidence="10">
    <location>
        <begin position="113"/>
        <end position="260"/>
    </location>
</feature>
<evidence type="ECO:0000256" key="4">
    <source>
        <dbReference type="ARBA" id="ARBA00022722"/>
    </source>
</evidence>
<keyword evidence="5 9" id="KW-0479">Metal-binding</keyword>
<evidence type="ECO:0000313" key="12">
    <source>
        <dbReference type="RefSeq" id="XP_065669570.1"/>
    </source>
</evidence>
<gene>
    <name evidence="12" type="primary">LOC100201848</name>
</gene>
<comment type="similarity">
    <text evidence="3 9">Belongs to the RNase H family.</text>
</comment>
<dbReference type="InterPro" id="IPR037056">
    <property type="entry name" value="RNase_H1_N_sf"/>
</dbReference>
<dbReference type="InterPro" id="IPR017067">
    <property type="entry name" value="RNase_H1_euk"/>
</dbReference>
<dbReference type="Proteomes" id="UP001652625">
    <property type="component" value="Chromosome 12"/>
</dbReference>
<accession>A0ABM4D5K2</accession>
<evidence type="ECO:0000313" key="11">
    <source>
        <dbReference type="Proteomes" id="UP001652625"/>
    </source>
</evidence>
<evidence type="ECO:0000256" key="2">
    <source>
        <dbReference type="ARBA" id="ARBA00001946"/>
    </source>
</evidence>
<evidence type="ECO:0000256" key="5">
    <source>
        <dbReference type="ARBA" id="ARBA00022723"/>
    </source>
</evidence>
<keyword evidence="8 9" id="KW-0460">Magnesium</keyword>
<evidence type="ECO:0000256" key="3">
    <source>
        <dbReference type="ARBA" id="ARBA00005300"/>
    </source>
</evidence>
<dbReference type="InterPro" id="IPR009027">
    <property type="entry name" value="Ribosomal_bL9/RNase_H1_N"/>
</dbReference>
<dbReference type="PIRSF" id="PIRSF036852">
    <property type="entry name" value="Ribonuclease_H1_euk"/>
    <property type="match status" value="1"/>
</dbReference>